<proteinExistence type="predicted"/>
<comment type="caution">
    <text evidence="1">The sequence shown here is derived from an EMBL/GenBank/DDBJ whole genome shotgun (WGS) entry which is preliminary data.</text>
</comment>
<gene>
    <name evidence="1" type="ORF">OXD698_LOCUS14765</name>
</gene>
<reference evidence="1" key="1">
    <citation type="submission" date="2021-02" db="EMBL/GenBank/DDBJ databases">
        <authorList>
            <person name="Nowell W R."/>
        </authorList>
    </citation>
    <scope>NUCLEOTIDE SEQUENCE</scope>
</reference>
<evidence type="ECO:0000313" key="1">
    <source>
        <dbReference type="EMBL" id="CAF3739099.1"/>
    </source>
</evidence>
<dbReference type="EMBL" id="CAJOAZ010000943">
    <property type="protein sequence ID" value="CAF3739099.1"/>
    <property type="molecule type" value="Genomic_DNA"/>
</dbReference>
<dbReference type="AlphaFoldDB" id="A0A818XNA2"/>
<name>A0A818XNA2_9BILA</name>
<protein>
    <submittedName>
        <fullName evidence="1">Uncharacterized protein</fullName>
    </submittedName>
</protein>
<dbReference type="Proteomes" id="UP000663844">
    <property type="component" value="Unassembled WGS sequence"/>
</dbReference>
<accession>A0A818XNA2</accession>
<organism evidence="1 2">
    <name type="scientific">Adineta steineri</name>
    <dbReference type="NCBI Taxonomy" id="433720"/>
    <lineage>
        <taxon>Eukaryota</taxon>
        <taxon>Metazoa</taxon>
        <taxon>Spiralia</taxon>
        <taxon>Gnathifera</taxon>
        <taxon>Rotifera</taxon>
        <taxon>Eurotatoria</taxon>
        <taxon>Bdelloidea</taxon>
        <taxon>Adinetida</taxon>
        <taxon>Adinetidae</taxon>
        <taxon>Adineta</taxon>
    </lineage>
</organism>
<sequence>MSSRVEVYLNERKSNGGALANEWLELESLYQSRLWHELTLRVTSFVHRD</sequence>
<feature type="non-terminal residue" evidence="1">
    <location>
        <position position="49"/>
    </location>
</feature>
<evidence type="ECO:0000313" key="2">
    <source>
        <dbReference type="Proteomes" id="UP000663844"/>
    </source>
</evidence>